<evidence type="ECO:0000313" key="2">
    <source>
        <dbReference type="EMBL" id="CPR11953.1"/>
    </source>
</evidence>
<reference evidence="2 3" key="1">
    <citation type="submission" date="2015-03" db="EMBL/GenBank/DDBJ databases">
        <authorList>
            <person name="Murphy D."/>
        </authorList>
    </citation>
    <scope>NUCLEOTIDE SEQUENCE [LARGE SCALE GENOMIC DNA]</scope>
    <source>
        <strain evidence="2 3">DSM 44277</strain>
    </source>
</reference>
<evidence type="ECO:0000256" key="1">
    <source>
        <dbReference type="SAM" id="MobiDB-lite"/>
    </source>
</evidence>
<evidence type="ECO:0000313" key="3">
    <source>
        <dbReference type="Proteomes" id="UP000198875"/>
    </source>
</evidence>
<protein>
    <submittedName>
        <fullName evidence="2">Uncharacterized protein</fullName>
    </submittedName>
</protein>
<proteinExistence type="predicted"/>
<sequence length="104" mass="11933">MKVRVLQDVSGTVFNDPNGLRRGQLVDWPDEIALRYMHHHLVEHPDTADQSPEERKAWADKAHAAMLAFALPHLEEIKKVQEEAHRANVRATTADAKRRRGGWH</sequence>
<gene>
    <name evidence="2" type="ORF">BN971_03246</name>
</gene>
<dbReference type="EMBL" id="CSTD01000003">
    <property type="protein sequence ID" value="CPR11953.1"/>
    <property type="molecule type" value="Genomic_DNA"/>
</dbReference>
<organism evidence="2 3">
    <name type="scientific">Mycobacterium bohemicum DSM 44277</name>
    <dbReference type="NCBI Taxonomy" id="1236609"/>
    <lineage>
        <taxon>Bacteria</taxon>
        <taxon>Bacillati</taxon>
        <taxon>Actinomycetota</taxon>
        <taxon>Actinomycetes</taxon>
        <taxon>Mycobacteriales</taxon>
        <taxon>Mycobacteriaceae</taxon>
        <taxon>Mycobacterium</taxon>
    </lineage>
</organism>
<dbReference type="AlphaFoldDB" id="A0A0U0WAV1"/>
<accession>A0A0U0WAV1</accession>
<dbReference type="Proteomes" id="UP000198875">
    <property type="component" value="Unassembled WGS sequence"/>
</dbReference>
<feature type="region of interest" description="Disordered" evidence="1">
    <location>
        <begin position="85"/>
        <end position="104"/>
    </location>
</feature>
<dbReference type="RefSeq" id="WP_139027121.1">
    <property type="nucleotide sequence ID" value="NZ_CSTD01000003.1"/>
</dbReference>
<name>A0A0U0WAV1_MYCBE</name>